<keyword evidence="3" id="KW-1185">Reference proteome</keyword>
<dbReference type="AlphaFoldDB" id="A0A1S1RPW0"/>
<dbReference type="EMBL" id="MAXA01000001">
    <property type="protein sequence ID" value="OHV46834.1"/>
    <property type="molecule type" value="Genomic_DNA"/>
</dbReference>
<keyword evidence="1" id="KW-0472">Membrane</keyword>
<organism evidence="2 3">
    <name type="scientific">Parafrankia soli</name>
    <dbReference type="NCBI Taxonomy" id="2599596"/>
    <lineage>
        <taxon>Bacteria</taxon>
        <taxon>Bacillati</taxon>
        <taxon>Actinomycetota</taxon>
        <taxon>Actinomycetes</taxon>
        <taxon>Frankiales</taxon>
        <taxon>Frankiaceae</taxon>
        <taxon>Parafrankia</taxon>
    </lineage>
</organism>
<name>A0A1S1RPW0_9ACTN</name>
<evidence type="ECO:0000256" key="1">
    <source>
        <dbReference type="SAM" id="Phobius"/>
    </source>
</evidence>
<dbReference type="Proteomes" id="UP000179769">
    <property type="component" value="Unassembled WGS sequence"/>
</dbReference>
<gene>
    <name evidence="2" type="ORF">BBK14_00745</name>
</gene>
<protein>
    <recommendedName>
        <fullName evidence="4">ABC transporter permease</fullName>
    </recommendedName>
</protein>
<keyword evidence="1" id="KW-0812">Transmembrane</keyword>
<comment type="caution">
    <text evidence="2">The sequence shown here is derived from an EMBL/GenBank/DDBJ whole genome shotgun (WGS) entry which is preliminary data.</text>
</comment>
<dbReference type="RefSeq" id="WP_131802131.1">
    <property type="nucleotide sequence ID" value="NZ_MAXA01000001.1"/>
</dbReference>
<sequence>MTERRPERAHPVLVIAGVDLRRRLRNRSALMMGFVGPLVLAGVFGLLISGTSSVTFTIGVVDQDGSGLTRDLVFDAALVLPAGFGAAVGGGAIRAGQAAGDGAAGVADGDGPVTAAIEDRVSTAAGLRERAVDTVRNARDQLRRGDVGAVLVLPAGLDAAVFAAADPSRVSAGDPGEVEVLTDLGSDVGMTARTTLTGIVQDTAATFTATAVSARLTGAPVAEIARDLARTAPPVAVASRDVGAGAGVEPNRFSEVAPRNLILFVVGADRRGGGARVRCRLG</sequence>
<evidence type="ECO:0000313" key="3">
    <source>
        <dbReference type="Proteomes" id="UP000179769"/>
    </source>
</evidence>
<evidence type="ECO:0008006" key="4">
    <source>
        <dbReference type="Google" id="ProtNLM"/>
    </source>
</evidence>
<feature type="transmembrane region" description="Helical" evidence="1">
    <location>
        <begin position="29"/>
        <end position="48"/>
    </location>
</feature>
<accession>A0A1S1RPW0</accession>
<evidence type="ECO:0000313" key="2">
    <source>
        <dbReference type="EMBL" id="OHV46834.1"/>
    </source>
</evidence>
<keyword evidence="1" id="KW-1133">Transmembrane helix</keyword>
<reference evidence="3" key="1">
    <citation type="submission" date="2016-07" db="EMBL/GenBank/DDBJ databases">
        <title>Frankia sp. NRRL B-16219 Genome sequencing.</title>
        <authorList>
            <person name="Ghodhbane-Gtari F."/>
            <person name="Swanson E."/>
            <person name="Gueddou A."/>
            <person name="Louati M."/>
            <person name="Nouioui I."/>
            <person name="Hezbri K."/>
            <person name="Abebe-Akele F."/>
            <person name="Simpson S."/>
            <person name="Morris K."/>
            <person name="Thomas K."/>
            <person name="Gtari M."/>
            <person name="Tisa L.S."/>
        </authorList>
    </citation>
    <scope>NUCLEOTIDE SEQUENCE [LARGE SCALE GENOMIC DNA]</scope>
    <source>
        <strain evidence="3">NRRL B-16219</strain>
    </source>
</reference>
<dbReference type="OrthoDB" id="161250at2"/>
<proteinExistence type="predicted"/>